<accession>A0AAD5K1D1</accession>
<proteinExistence type="predicted"/>
<keyword evidence="4" id="KW-1185">Reference proteome</keyword>
<sequence>MKMSVSGANLKDDTATLISCGIRAGSTVVLTGEKVDKQAVAQETASGNPEEYGLIIRIGKIVDPIKATMESDITQFRSFVQEQKIPVEDKDKKTMQDNGIYLSEKLMQALITLDGVECPPGFDAARQKRREGVRLLQRLLEQVDEVRATVKTLCSS</sequence>
<dbReference type="InterPro" id="IPR039773">
    <property type="entry name" value="BAG_chaperone_regulator"/>
</dbReference>
<reference evidence="3" key="2">
    <citation type="submission" date="2023-02" db="EMBL/GenBank/DDBJ databases">
        <authorList>
            <consortium name="DOE Joint Genome Institute"/>
            <person name="Mondo S.J."/>
            <person name="Chang Y."/>
            <person name="Wang Y."/>
            <person name="Ahrendt S."/>
            <person name="Andreopoulos W."/>
            <person name="Barry K."/>
            <person name="Beard J."/>
            <person name="Benny G.L."/>
            <person name="Blankenship S."/>
            <person name="Bonito G."/>
            <person name="Cuomo C."/>
            <person name="Desiro A."/>
            <person name="Gervers K.A."/>
            <person name="Hundley H."/>
            <person name="Kuo A."/>
            <person name="LaButti K."/>
            <person name="Lang B.F."/>
            <person name="Lipzen A."/>
            <person name="O'Donnell K."/>
            <person name="Pangilinan J."/>
            <person name="Reynolds N."/>
            <person name="Sandor L."/>
            <person name="Smith M.W."/>
            <person name="Tsang A."/>
            <person name="Grigoriev I.V."/>
            <person name="Stajich J.E."/>
            <person name="Spatafora J.W."/>
        </authorList>
    </citation>
    <scope>NUCLEOTIDE SEQUENCE</scope>
    <source>
        <strain evidence="3">RSA 2281</strain>
    </source>
</reference>
<dbReference type="InterPro" id="IPR003103">
    <property type="entry name" value="BAG_domain"/>
</dbReference>
<dbReference type="GO" id="GO:0050821">
    <property type="term" value="P:protein stabilization"/>
    <property type="evidence" value="ECO:0007669"/>
    <property type="project" value="TreeGrafter"/>
</dbReference>
<keyword evidence="1" id="KW-0143">Chaperone</keyword>
<reference evidence="3" key="1">
    <citation type="journal article" date="2022" name="IScience">
        <title>Evolution of zygomycete secretomes and the origins of terrestrial fungal ecologies.</title>
        <authorList>
            <person name="Chang Y."/>
            <person name="Wang Y."/>
            <person name="Mondo S."/>
            <person name="Ahrendt S."/>
            <person name="Andreopoulos W."/>
            <person name="Barry K."/>
            <person name="Beard J."/>
            <person name="Benny G.L."/>
            <person name="Blankenship S."/>
            <person name="Bonito G."/>
            <person name="Cuomo C."/>
            <person name="Desiro A."/>
            <person name="Gervers K.A."/>
            <person name="Hundley H."/>
            <person name="Kuo A."/>
            <person name="LaButti K."/>
            <person name="Lang B.F."/>
            <person name="Lipzen A."/>
            <person name="O'Donnell K."/>
            <person name="Pangilinan J."/>
            <person name="Reynolds N."/>
            <person name="Sandor L."/>
            <person name="Smith M.E."/>
            <person name="Tsang A."/>
            <person name="Grigoriev I.V."/>
            <person name="Stajich J.E."/>
            <person name="Spatafora J.W."/>
        </authorList>
    </citation>
    <scope>NUCLEOTIDE SEQUENCE</scope>
    <source>
        <strain evidence="3">RSA 2281</strain>
    </source>
</reference>
<protein>
    <recommendedName>
        <fullName evidence="2">BAG domain-containing protein</fullName>
    </recommendedName>
</protein>
<organism evidence="3 4">
    <name type="scientific">Phascolomyces articulosus</name>
    <dbReference type="NCBI Taxonomy" id="60185"/>
    <lineage>
        <taxon>Eukaryota</taxon>
        <taxon>Fungi</taxon>
        <taxon>Fungi incertae sedis</taxon>
        <taxon>Mucoromycota</taxon>
        <taxon>Mucoromycotina</taxon>
        <taxon>Mucoromycetes</taxon>
        <taxon>Mucorales</taxon>
        <taxon>Lichtheimiaceae</taxon>
        <taxon>Phascolomyces</taxon>
    </lineage>
</organism>
<feature type="domain" description="BAG" evidence="2">
    <location>
        <begin position="80"/>
        <end position="147"/>
    </location>
</feature>
<dbReference type="InterPro" id="IPR036533">
    <property type="entry name" value="BAG_dom_sf"/>
</dbReference>
<gene>
    <name evidence="3" type="ORF">BDA99DRAFT_548598</name>
</gene>
<dbReference type="Gene3D" id="1.20.58.120">
    <property type="entry name" value="BAG domain"/>
    <property type="match status" value="1"/>
</dbReference>
<dbReference type="PROSITE" id="PS51035">
    <property type="entry name" value="BAG"/>
    <property type="match status" value="1"/>
</dbReference>
<dbReference type="SMART" id="SM00264">
    <property type="entry name" value="BAG"/>
    <property type="match status" value="1"/>
</dbReference>
<dbReference type="EMBL" id="JAIXMP010000032">
    <property type="protein sequence ID" value="KAI9250486.1"/>
    <property type="molecule type" value="Genomic_DNA"/>
</dbReference>
<dbReference type="GO" id="GO:0051087">
    <property type="term" value="F:protein-folding chaperone binding"/>
    <property type="evidence" value="ECO:0007669"/>
    <property type="project" value="InterPro"/>
</dbReference>
<evidence type="ECO:0000259" key="2">
    <source>
        <dbReference type="PROSITE" id="PS51035"/>
    </source>
</evidence>
<name>A0AAD5K1D1_9FUNG</name>
<evidence type="ECO:0000313" key="4">
    <source>
        <dbReference type="Proteomes" id="UP001209540"/>
    </source>
</evidence>
<evidence type="ECO:0000256" key="1">
    <source>
        <dbReference type="ARBA" id="ARBA00023186"/>
    </source>
</evidence>
<dbReference type="GO" id="GO:0000774">
    <property type="term" value="F:adenyl-nucleotide exchange factor activity"/>
    <property type="evidence" value="ECO:0007669"/>
    <property type="project" value="TreeGrafter"/>
</dbReference>
<dbReference type="SUPFAM" id="SSF63491">
    <property type="entry name" value="BAG domain"/>
    <property type="match status" value="1"/>
</dbReference>
<dbReference type="GO" id="GO:0005634">
    <property type="term" value="C:nucleus"/>
    <property type="evidence" value="ECO:0007669"/>
    <property type="project" value="TreeGrafter"/>
</dbReference>
<dbReference type="Pfam" id="PF02179">
    <property type="entry name" value="BAG"/>
    <property type="match status" value="1"/>
</dbReference>
<dbReference type="PANTHER" id="PTHR12329:SF16">
    <property type="entry name" value="BAG FAMILY MOLECULAR CHAPERONE REGULATOR 1"/>
    <property type="match status" value="1"/>
</dbReference>
<dbReference type="GO" id="GO:0005829">
    <property type="term" value="C:cytosol"/>
    <property type="evidence" value="ECO:0007669"/>
    <property type="project" value="TreeGrafter"/>
</dbReference>
<dbReference type="AlphaFoldDB" id="A0AAD5K1D1"/>
<dbReference type="Proteomes" id="UP001209540">
    <property type="component" value="Unassembled WGS sequence"/>
</dbReference>
<dbReference type="GO" id="GO:0016020">
    <property type="term" value="C:membrane"/>
    <property type="evidence" value="ECO:0007669"/>
    <property type="project" value="TreeGrafter"/>
</dbReference>
<comment type="caution">
    <text evidence="3">The sequence shown here is derived from an EMBL/GenBank/DDBJ whole genome shotgun (WGS) entry which is preliminary data.</text>
</comment>
<dbReference type="PANTHER" id="PTHR12329">
    <property type="entry name" value="BCL2-ASSOCIATED ATHANOGENE"/>
    <property type="match status" value="1"/>
</dbReference>
<evidence type="ECO:0000313" key="3">
    <source>
        <dbReference type="EMBL" id="KAI9250486.1"/>
    </source>
</evidence>